<dbReference type="NCBIfam" id="TIGR00508">
    <property type="entry name" value="bioA"/>
    <property type="match status" value="1"/>
</dbReference>
<dbReference type="InterPro" id="IPR005815">
    <property type="entry name" value="BioA"/>
</dbReference>
<evidence type="ECO:0000256" key="3">
    <source>
        <dbReference type="ARBA" id="ARBA00022576"/>
    </source>
</evidence>
<evidence type="ECO:0000256" key="7">
    <source>
        <dbReference type="ARBA" id="ARBA00022898"/>
    </source>
</evidence>
<dbReference type="PANTHER" id="PTHR42684">
    <property type="entry name" value="ADENOSYLMETHIONINE-8-AMINO-7-OXONONANOATE AMINOTRANSFERASE"/>
    <property type="match status" value="1"/>
</dbReference>
<dbReference type="PROSITE" id="PS00600">
    <property type="entry name" value="AA_TRANSFER_CLASS_3"/>
    <property type="match status" value="1"/>
</dbReference>
<evidence type="ECO:0000256" key="8">
    <source>
        <dbReference type="ARBA" id="ARBA00048449"/>
    </source>
</evidence>
<dbReference type="Gene3D" id="3.90.1150.10">
    <property type="entry name" value="Aspartate Aminotransferase, domain 1"/>
    <property type="match status" value="1"/>
</dbReference>
<keyword evidence="6 9" id="KW-0093">Biotin biosynthesis</keyword>
<keyword evidence="11" id="KW-1185">Reference proteome</keyword>
<comment type="function">
    <text evidence="9">Catalyzes the transfer of the alpha-amino group from S-adenosyl-L-methionine (SAM) to 7-keto-8-aminopelargonic acid (KAPA) to form 7,8-diaminopelargonic acid (DAPA). It is the only aminotransferase known to utilize SAM as an amino donor.</text>
</comment>
<feature type="binding site" evidence="9">
    <location>
        <position position="254"/>
    </location>
    <ligand>
        <name>pyridoxal 5'-phosphate</name>
        <dbReference type="ChEBI" id="CHEBI:597326"/>
    </ligand>
</feature>
<sequence>MSDSSASNDYQAIIDKDQSLLWHPYSSALEPSPVYPVGYAKGAKITLKDGRELIDGMSSWWSVIHGYNHPELNEAAKSQIDDFAHVMFGGFTHEPAVKLAEKLINFSPEGLTKVFLCDSGSVSVEVAMKMSLQYWRSQGKPQKHRLLSLRKGYHGDTFAAMSVCDPETGMHHIFADVLNKQIFSDSPTVGFDEAFTEDHIRDFKQQIETHAHELSAVILEPIVQGTGGMNFYSPQFLQAVRTLCDQHDVLLIADEIATGFARTGKMFACEHADVTPDILCLGKSLTGGYMTLAATLCTDKVAFGICSGEVPVFMHGPTFMANPLACAVALKNCEILERGEWKQQIQHINSIMKQELTPFETIDGVRDVRTLGAIGVVELEEPVTLHEVQDWFVSEGIWVRPFGRLVYIMPPFVISPEDLSVLCQKLGKVVEKICAHQTTKR</sequence>
<dbReference type="SUPFAM" id="SSF53383">
    <property type="entry name" value="PLP-dependent transferases"/>
    <property type="match status" value="1"/>
</dbReference>
<dbReference type="NCBIfam" id="NF005940">
    <property type="entry name" value="PRK07986.1"/>
    <property type="match status" value="1"/>
</dbReference>
<dbReference type="InterPro" id="IPR015422">
    <property type="entry name" value="PyrdxlP-dep_Trfase_small"/>
</dbReference>
<proteinExistence type="inferred from homology"/>
<evidence type="ECO:0000256" key="1">
    <source>
        <dbReference type="ARBA" id="ARBA00001933"/>
    </source>
</evidence>
<dbReference type="Gene3D" id="3.40.640.10">
    <property type="entry name" value="Type I PLP-dependent aspartate aminotransferase-like (Major domain)"/>
    <property type="match status" value="1"/>
</dbReference>
<name>A0ABQ0A4A3_9GAMM</name>
<keyword evidence="9" id="KW-0963">Cytoplasm</keyword>
<dbReference type="CDD" id="cd00610">
    <property type="entry name" value="OAT_like"/>
    <property type="match status" value="1"/>
</dbReference>
<feature type="binding site" evidence="9">
    <location>
        <position position="316"/>
    </location>
    <ligand>
        <name>substrate</name>
    </ligand>
</feature>
<feature type="binding site" evidence="9">
    <location>
        <position position="153"/>
    </location>
    <ligand>
        <name>substrate</name>
    </ligand>
</feature>
<evidence type="ECO:0000256" key="6">
    <source>
        <dbReference type="ARBA" id="ARBA00022756"/>
    </source>
</evidence>
<dbReference type="InterPro" id="IPR015421">
    <property type="entry name" value="PyrdxlP-dep_Trfase_major"/>
</dbReference>
<comment type="subcellular location">
    <subcellularLocation>
        <location evidence="9">Cytoplasm</location>
    </subcellularLocation>
</comment>
<comment type="cofactor">
    <cofactor evidence="1 9">
        <name>pyridoxal 5'-phosphate</name>
        <dbReference type="ChEBI" id="CHEBI:597326"/>
    </cofactor>
</comment>
<gene>
    <name evidence="9 10" type="primary">bioA</name>
    <name evidence="10" type="ORF">NBRC116591_02760</name>
</gene>
<keyword evidence="5 9" id="KW-0949">S-adenosyl-L-methionine</keyword>
<evidence type="ECO:0000256" key="4">
    <source>
        <dbReference type="ARBA" id="ARBA00022679"/>
    </source>
</evidence>
<dbReference type="InterPro" id="IPR005814">
    <property type="entry name" value="Aminotrans_3"/>
</dbReference>
<feature type="modified residue" description="N6-(pyridoxal phosphate)lysine" evidence="9">
    <location>
        <position position="283"/>
    </location>
</feature>
<comment type="similarity">
    <text evidence="9">Belongs to the class-III pyridoxal-phosphate-dependent aminotransferase family. BioA subfamily.</text>
</comment>
<dbReference type="HAMAP" id="MF_00834">
    <property type="entry name" value="BioA"/>
    <property type="match status" value="1"/>
</dbReference>
<feature type="binding site" evidence="9">
    <location>
        <begin position="120"/>
        <end position="121"/>
    </location>
    <ligand>
        <name>pyridoxal 5'-phosphate</name>
        <dbReference type="ChEBI" id="CHEBI:597326"/>
    </ligand>
</feature>
<dbReference type="EMBL" id="BAABWN010000001">
    <property type="protein sequence ID" value="GAA6166466.1"/>
    <property type="molecule type" value="Genomic_DNA"/>
</dbReference>
<evidence type="ECO:0000256" key="9">
    <source>
        <dbReference type="HAMAP-Rule" id="MF_00834"/>
    </source>
</evidence>
<dbReference type="InterPro" id="IPR015424">
    <property type="entry name" value="PyrdxlP-dep_Trfase"/>
</dbReference>
<feature type="site" description="Participates in the substrate recognition with KAPA and in a stacking interaction with the adenine ring of SAM" evidence="9">
    <location>
        <position position="25"/>
    </location>
</feature>
<reference evidence="10 11" key="1">
    <citation type="submission" date="2024-04" db="EMBL/GenBank/DDBJ databases">
        <title>Draft genome sequence of Sessilibacter corallicola NBRC 116591.</title>
        <authorList>
            <person name="Miyakawa T."/>
            <person name="Kusuya Y."/>
            <person name="Miura T."/>
        </authorList>
    </citation>
    <scope>NUCLEOTIDE SEQUENCE [LARGE SCALE GENOMIC DNA]</scope>
    <source>
        <strain evidence="10 11">KU-00831-HH</strain>
    </source>
</reference>
<dbReference type="EC" id="2.6.1.62" evidence="9"/>
<dbReference type="RefSeq" id="WP_353301398.1">
    <property type="nucleotide sequence ID" value="NZ_BAABWN010000001.1"/>
</dbReference>
<organism evidence="10 11">
    <name type="scientific">Sessilibacter corallicola</name>
    <dbReference type="NCBI Taxonomy" id="2904075"/>
    <lineage>
        <taxon>Bacteria</taxon>
        <taxon>Pseudomonadati</taxon>
        <taxon>Pseudomonadota</taxon>
        <taxon>Gammaproteobacteria</taxon>
        <taxon>Cellvibrionales</taxon>
        <taxon>Cellvibrionaceae</taxon>
        <taxon>Sessilibacter</taxon>
    </lineage>
</organism>
<evidence type="ECO:0000256" key="5">
    <source>
        <dbReference type="ARBA" id="ARBA00022691"/>
    </source>
</evidence>
<evidence type="ECO:0000313" key="10">
    <source>
        <dbReference type="EMBL" id="GAA6166466.1"/>
    </source>
</evidence>
<feature type="binding site" evidence="9">
    <location>
        <position position="60"/>
    </location>
    <ligand>
        <name>substrate</name>
    </ligand>
</feature>
<comment type="caution">
    <text evidence="10">The sequence shown here is derived from an EMBL/GenBank/DDBJ whole genome shotgun (WGS) entry which is preliminary data.</text>
</comment>
<comment type="subunit">
    <text evidence="9">Homodimer.</text>
</comment>
<feature type="binding site" evidence="9">
    <location>
        <begin position="317"/>
        <end position="318"/>
    </location>
    <ligand>
        <name>pyridoxal 5'-phosphate</name>
        <dbReference type="ChEBI" id="CHEBI:597326"/>
    </ligand>
</feature>
<comment type="pathway">
    <text evidence="2 9">Cofactor biosynthesis; biotin biosynthesis; 7,8-diaminononanoate from 8-amino-7-oxononanoate (SAM route): step 1/1.</text>
</comment>
<feature type="binding site" evidence="9">
    <location>
        <position position="400"/>
    </location>
    <ligand>
        <name>substrate</name>
    </ligand>
</feature>
<dbReference type="Proteomes" id="UP001465153">
    <property type="component" value="Unassembled WGS sequence"/>
</dbReference>
<comment type="catalytic activity">
    <reaction evidence="8 9">
        <text>(8S)-8-amino-7-oxononanoate + S-adenosyl-L-methionine = S-adenosyl-4-methylsulfanyl-2-oxobutanoate + (7R,8S)-7,8-diammoniononanoate</text>
        <dbReference type="Rhea" id="RHEA:16861"/>
        <dbReference type="ChEBI" id="CHEBI:16490"/>
        <dbReference type="ChEBI" id="CHEBI:59789"/>
        <dbReference type="ChEBI" id="CHEBI:149468"/>
        <dbReference type="ChEBI" id="CHEBI:149469"/>
        <dbReference type="EC" id="2.6.1.62"/>
    </reaction>
</comment>
<dbReference type="PIRSF" id="PIRSF000521">
    <property type="entry name" value="Transaminase_4ab_Lys_Orn"/>
    <property type="match status" value="1"/>
</dbReference>
<keyword evidence="7 9" id="KW-0663">Pyridoxal phosphate</keyword>
<protein>
    <recommendedName>
        <fullName evidence="9">Adenosylmethionine-8-amino-7-oxononanoate aminotransferase</fullName>
        <ecNumber evidence="9">2.6.1.62</ecNumber>
    </recommendedName>
    <alternativeName>
        <fullName evidence="9">7,8-diamino-pelargonic acid aminotransferase</fullName>
        <shortName evidence="9">DAPA AT</shortName>
        <shortName evidence="9">DAPA aminotransferase</shortName>
    </alternativeName>
    <alternativeName>
        <fullName evidence="9">7,8-diaminononanoate synthase</fullName>
        <shortName evidence="9">DANS</shortName>
    </alternativeName>
    <alternativeName>
        <fullName evidence="9">Diaminopelargonic acid synthase</fullName>
    </alternativeName>
</protein>
<keyword evidence="3 9" id="KW-0032">Aminotransferase</keyword>
<dbReference type="PANTHER" id="PTHR42684:SF17">
    <property type="entry name" value="ADENOSYLMETHIONINE-8-AMINO-7-OXONONANOATE AMINOTRANSFERASE"/>
    <property type="match status" value="1"/>
</dbReference>
<keyword evidence="4 9" id="KW-0808">Transferase</keyword>
<evidence type="ECO:0000313" key="11">
    <source>
        <dbReference type="Proteomes" id="UP001465153"/>
    </source>
</evidence>
<dbReference type="InterPro" id="IPR049704">
    <property type="entry name" value="Aminotrans_3_PPA_site"/>
</dbReference>
<accession>A0ABQ0A4A3</accession>
<dbReference type="NCBIfam" id="NF004624">
    <property type="entry name" value="PRK05964.1"/>
    <property type="match status" value="1"/>
</dbReference>
<evidence type="ECO:0000256" key="2">
    <source>
        <dbReference type="ARBA" id="ARBA00005063"/>
    </source>
</evidence>
<feature type="binding site" evidence="9">
    <location>
        <position position="283"/>
    </location>
    <ligand>
        <name>substrate</name>
    </ligand>
</feature>
<dbReference type="Pfam" id="PF00202">
    <property type="entry name" value="Aminotran_3"/>
    <property type="match status" value="1"/>
</dbReference>